<proteinExistence type="predicted"/>
<reference evidence="1" key="1">
    <citation type="journal article" date="2015" name="Nature">
        <title>Complex archaea that bridge the gap between prokaryotes and eukaryotes.</title>
        <authorList>
            <person name="Spang A."/>
            <person name="Saw J.H."/>
            <person name="Jorgensen S.L."/>
            <person name="Zaremba-Niedzwiedzka K."/>
            <person name="Martijn J."/>
            <person name="Lind A.E."/>
            <person name="van Eijk R."/>
            <person name="Schleper C."/>
            <person name="Guy L."/>
            <person name="Ettema T.J."/>
        </authorList>
    </citation>
    <scope>NUCLEOTIDE SEQUENCE</scope>
</reference>
<evidence type="ECO:0000313" key="1">
    <source>
        <dbReference type="EMBL" id="KKL46581.1"/>
    </source>
</evidence>
<protein>
    <recommendedName>
        <fullName evidence="2">Bacterial virulence domain-containing protein</fullName>
    </recommendedName>
</protein>
<sequence>MNGKNKKLITIIILSTGLFFLLGEAPDNSNFKNVLSSVPENNIVIIFNSGGWGDTPIKEAADFAPIIEGIEMTLSDLGYNSIVVPYIRTRESFLGRVEGFKEALSLFPKQSQKLASEIEYFIKNHPENKIIMAGLSNGATFINRTIKKVSKNERNSVFAIEVGTPFWENVLKSDNVLLLRNKGKDALSEMDLKTLIWAFLKAPYKWLLAQVSREELSFSQALYLPGHYYSWNSVSPEVKLFLESSFALF</sequence>
<dbReference type="InterPro" id="IPR029058">
    <property type="entry name" value="AB_hydrolase_fold"/>
</dbReference>
<dbReference type="AlphaFoldDB" id="A0A0F9CYP1"/>
<gene>
    <name evidence="1" type="ORF">LCGC14_2344130</name>
</gene>
<comment type="caution">
    <text evidence="1">The sequence shown here is derived from an EMBL/GenBank/DDBJ whole genome shotgun (WGS) entry which is preliminary data.</text>
</comment>
<evidence type="ECO:0008006" key="2">
    <source>
        <dbReference type="Google" id="ProtNLM"/>
    </source>
</evidence>
<dbReference type="SUPFAM" id="SSF53474">
    <property type="entry name" value="alpha/beta-Hydrolases"/>
    <property type="match status" value="1"/>
</dbReference>
<accession>A0A0F9CYP1</accession>
<organism evidence="1">
    <name type="scientific">marine sediment metagenome</name>
    <dbReference type="NCBI Taxonomy" id="412755"/>
    <lineage>
        <taxon>unclassified sequences</taxon>
        <taxon>metagenomes</taxon>
        <taxon>ecological metagenomes</taxon>
    </lineage>
</organism>
<dbReference type="EMBL" id="LAZR01033978">
    <property type="protein sequence ID" value="KKL46581.1"/>
    <property type="molecule type" value="Genomic_DNA"/>
</dbReference>
<name>A0A0F9CYP1_9ZZZZ</name>